<name>A0A1S9ZKM2_9GAMM</name>
<evidence type="ECO:0000313" key="5">
    <source>
        <dbReference type="Proteomes" id="UP001324384"/>
    </source>
</evidence>
<evidence type="ECO:0000256" key="1">
    <source>
        <dbReference type="SAM" id="Phobius"/>
    </source>
</evidence>
<reference evidence="2 4" key="1">
    <citation type="submission" date="2017-02" db="EMBL/GenBank/DDBJ databases">
        <title>Draft genome sequence of Moraxella canis CCUG 8415A type strain.</title>
        <authorList>
            <person name="Engstrom-Jakobsson H."/>
            <person name="Salva-Serra F."/>
            <person name="Thorell K."/>
            <person name="Gonzales-Siles L."/>
            <person name="Karlsson R."/>
            <person name="Boulund F."/>
            <person name="Engstrand L."/>
            <person name="Moore E."/>
        </authorList>
    </citation>
    <scope>NUCLEOTIDE SEQUENCE [LARGE SCALE GENOMIC DNA]</scope>
    <source>
        <strain evidence="2 4">CCUG 8415A</strain>
    </source>
</reference>
<dbReference type="Proteomes" id="UP001324384">
    <property type="component" value="Chromosome"/>
</dbReference>
<dbReference type="OrthoDB" id="5625617at2"/>
<dbReference type="AlphaFoldDB" id="A0A1S9ZKM2"/>
<proteinExistence type="predicted"/>
<evidence type="ECO:0000313" key="3">
    <source>
        <dbReference type="EMBL" id="WQE03325.1"/>
    </source>
</evidence>
<reference evidence="3 5" key="2">
    <citation type="submission" date="2023-12" db="EMBL/GenBank/DDBJ databases">
        <title>Genome sequencing and assembly of bacterial species from a model synthetic community.</title>
        <authorList>
            <person name="Hogle S.L."/>
        </authorList>
    </citation>
    <scope>NUCLEOTIDE SEQUENCE [LARGE SCALE GENOMIC DNA]</scope>
    <source>
        <strain evidence="3 5">HAMBI_2792</strain>
    </source>
</reference>
<dbReference type="Proteomes" id="UP000190322">
    <property type="component" value="Unassembled WGS sequence"/>
</dbReference>
<dbReference type="Pfam" id="PF10981">
    <property type="entry name" value="DUF2788"/>
    <property type="match status" value="1"/>
</dbReference>
<evidence type="ECO:0000313" key="4">
    <source>
        <dbReference type="Proteomes" id="UP000190322"/>
    </source>
</evidence>
<keyword evidence="1" id="KW-0812">Transmembrane</keyword>
<gene>
    <name evidence="2" type="ORF">B0180_04025</name>
    <name evidence="3" type="ORF">U0021_06025</name>
</gene>
<keyword evidence="1" id="KW-0472">Membrane</keyword>
<dbReference type="RefSeq" id="WP_049238211.1">
    <property type="nucleotide sequence ID" value="NZ_CP139961.1"/>
</dbReference>
<dbReference type="EMBL" id="MUXT01000005">
    <property type="protein sequence ID" value="OOR84119.1"/>
    <property type="molecule type" value="Genomic_DNA"/>
</dbReference>
<keyword evidence="1" id="KW-1133">Transmembrane helix</keyword>
<keyword evidence="5" id="KW-1185">Reference proteome</keyword>
<protein>
    <submittedName>
        <fullName evidence="2">DUF2788 domain-containing protein</fullName>
    </submittedName>
</protein>
<dbReference type="EMBL" id="CP139961">
    <property type="protein sequence ID" value="WQE03325.1"/>
    <property type="molecule type" value="Genomic_DNA"/>
</dbReference>
<accession>A0A1S9ZKM2</accession>
<evidence type="ECO:0000313" key="2">
    <source>
        <dbReference type="EMBL" id="OOR84119.1"/>
    </source>
</evidence>
<organism evidence="2 4">
    <name type="scientific">Moraxella canis</name>
    <dbReference type="NCBI Taxonomy" id="90239"/>
    <lineage>
        <taxon>Bacteria</taxon>
        <taxon>Pseudomonadati</taxon>
        <taxon>Pseudomonadota</taxon>
        <taxon>Gammaproteobacteria</taxon>
        <taxon>Moraxellales</taxon>
        <taxon>Moraxellaceae</taxon>
        <taxon>Moraxella</taxon>
    </lineage>
</organism>
<dbReference type="InterPro" id="IPR021249">
    <property type="entry name" value="DUF2788"/>
</dbReference>
<feature type="transmembrane region" description="Helical" evidence="1">
    <location>
        <begin position="50"/>
        <end position="69"/>
    </location>
</feature>
<feature type="transmembrane region" description="Helical" evidence="1">
    <location>
        <begin position="20"/>
        <end position="38"/>
    </location>
</feature>
<sequence>MSAMATLFLVSAETITTLGLYVLLPIFIGFLIFIMWDISKKSNAGKAGTFWIFVALGMGFFGFIAKLVIEFVLEKWVL</sequence>